<evidence type="ECO:0000256" key="1">
    <source>
        <dbReference type="ARBA" id="ARBA00004162"/>
    </source>
</evidence>
<proteinExistence type="inferred from homology"/>
<evidence type="ECO:0000256" key="5">
    <source>
        <dbReference type="ARBA" id="ARBA00022989"/>
    </source>
</evidence>
<comment type="subcellular location">
    <subcellularLocation>
        <location evidence="1">Cell membrane</location>
        <topology evidence="1">Single-pass membrane protein</topology>
    </subcellularLocation>
    <subcellularLocation>
        <location evidence="7">Cell membrane</location>
        <topology evidence="7">Single-pass type II membrane protein</topology>
    </subcellularLocation>
</comment>
<keyword evidence="5 8" id="KW-1133">Transmembrane helix</keyword>
<feature type="transmembrane region" description="Helical" evidence="8">
    <location>
        <begin position="13"/>
        <end position="34"/>
    </location>
</feature>
<keyword evidence="7" id="KW-0653">Protein transport</keyword>
<evidence type="ECO:0000256" key="4">
    <source>
        <dbReference type="ARBA" id="ARBA00022692"/>
    </source>
</evidence>
<dbReference type="GO" id="GO:0015031">
    <property type="term" value="P:protein transport"/>
    <property type="evidence" value="ECO:0007669"/>
    <property type="project" value="UniProtKB-KW"/>
</dbReference>
<evidence type="ECO:0000256" key="8">
    <source>
        <dbReference type="SAM" id="Phobius"/>
    </source>
</evidence>
<comment type="similarity">
    <text evidence="2 7">Belongs to the ExbD/TolR family.</text>
</comment>
<dbReference type="InterPro" id="IPR003400">
    <property type="entry name" value="ExbD"/>
</dbReference>
<evidence type="ECO:0000313" key="10">
    <source>
        <dbReference type="Proteomes" id="UP000315017"/>
    </source>
</evidence>
<dbReference type="OrthoDB" id="276842at2"/>
<dbReference type="GO" id="GO:0022857">
    <property type="term" value="F:transmembrane transporter activity"/>
    <property type="evidence" value="ECO:0007669"/>
    <property type="project" value="InterPro"/>
</dbReference>
<dbReference type="KEGG" id="aagg:ETAA8_42380"/>
<dbReference type="Pfam" id="PF02472">
    <property type="entry name" value="ExbD"/>
    <property type="match status" value="1"/>
</dbReference>
<evidence type="ECO:0000256" key="3">
    <source>
        <dbReference type="ARBA" id="ARBA00022475"/>
    </source>
</evidence>
<evidence type="ECO:0000256" key="2">
    <source>
        <dbReference type="ARBA" id="ARBA00005811"/>
    </source>
</evidence>
<name>A0A517YG07_9BACT</name>
<dbReference type="Gene3D" id="3.30.420.270">
    <property type="match status" value="1"/>
</dbReference>
<evidence type="ECO:0000256" key="7">
    <source>
        <dbReference type="RuleBase" id="RU003879"/>
    </source>
</evidence>
<dbReference type="AlphaFoldDB" id="A0A517YG07"/>
<gene>
    <name evidence="9" type="primary">exbD_2</name>
    <name evidence="9" type="ORF">ETAA8_42380</name>
</gene>
<sequence>MALKVSKGKADELFNFTPMIDVVFNLLLFFMVAARFAQEEREVPVQLPSASEARPLTATPTELFVNVNQVGQIFAGNREVTPAELDTYLQQAAVNNPANQTVIIRADKRVPFDHVVTVMNACNKAKLFDYKITSANEE</sequence>
<dbReference type="PANTHER" id="PTHR30558:SF3">
    <property type="entry name" value="BIOPOLYMER TRANSPORT PROTEIN EXBD-RELATED"/>
    <property type="match status" value="1"/>
</dbReference>
<keyword evidence="7" id="KW-0813">Transport</keyword>
<reference evidence="9 10" key="1">
    <citation type="submission" date="2019-02" db="EMBL/GenBank/DDBJ databases">
        <title>Deep-cultivation of Planctomycetes and their phenomic and genomic characterization uncovers novel biology.</title>
        <authorList>
            <person name="Wiegand S."/>
            <person name="Jogler M."/>
            <person name="Boedeker C."/>
            <person name="Pinto D."/>
            <person name="Vollmers J."/>
            <person name="Rivas-Marin E."/>
            <person name="Kohn T."/>
            <person name="Peeters S.H."/>
            <person name="Heuer A."/>
            <person name="Rast P."/>
            <person name="Oberbeckmann S."/>
            <person name="Bunk B."/>
            <person name="Jeske O."/>
            <person name="Meyerdierks A."/>
            <person name="Storesund J.E."/>
            <person name="Kallscheuer N."/>
            <person name="Luecker S."/>
            <person name="Lage O.M."/>
            <person name="Pohl T."/>
            <person name="Merkel B.J."/>
            <person name="Hornburger P."/>
            <person name="Mueller R.-W."/>
            <person name="Bruemmer F."/>
            <person name="Labrenz M."/>
            <person name="Spormann A.M."/>
            <person name="Op den Camp H."/>
            <person name="Overmann J."/>
            <person name="Amann R."/>
            <person name="Jetten M.S.M."/>
            <person name="Mascher T."/>
            <person name="Medema M.H."/>
            <person name="Devos D.P."/>
            <person name="Kaster A.-K."/>
            <person name="Ovreas L."/>
            <person name="Rohde M."/>
            <person name="Galperin M.Y."/>
            <person name="Jogler C."/>
        </authorList>
    </citation>
    <scope>NUCLEOTIDE SEQUENCE [LARGE SCALE GENOMIC DNA]</scope>
    <source>
        <strain evidence="9 10">ETA_A8</strain>
    </source>
</reference>
<dbReference type="GO" id="GO:0005886">
    <property type="term" value="C:plasma membrane"/>
    <property type="evidence" value="ECO:0007669"/>
    <property type="project" value="UniProtKB-SubCell"/>
</dbReference>
<keyword evidence="10" id="KW-1185">Reference proteome</keyword>
<accession>A0A517YG07</accession>
<dbReference type="RefSeq" id="WP_145092496.1">
    <property type="nucleotide sequence ID" value="NZ_CP036274.1"/>
</dbReference>
<dbReference type="Proteomes" id="UP000315017">
    <property type="component" value="Chromosome"/>
</dbReference>
<evidence type="ECO:0000256" key="6">
    <source>
        <dbReference type="ARBA" id="ARBA00023136"/>
    </source>
</evidence>
<keyword evidence="4 7" id="KW-0812">Transmembrane</keyword>
<organism evidence="9 10">
    <name type="scientific">Anatilimnocola aggregata</name>
    <dbReference type="NCBI Taxonomy" id="2528021"/>
    <lineage>
        <taxon>Bacteria</taxon>
        <taxon>Pseudomonadati</taxon>
        <taxon>Planctomycetota</taxon>
        <taxon>Planctomycetia</taxon>
        <taxon>Pirellulales</taxon>
        <taxon>Pirellulaceae</taxon>
        <taxon>Anatilimnocola</taxon>
    </lineage>
</organism>
<keyword evidence="3" id="KW-1003">Cell membrane</keyword>
<dbReference type="EMBL" id="CP036274">
    <property type="protein sequence ID" value="QDU29131.1"/>
    <property type="molecule type" value="Genomic_DNA"/>
</dbReference>
<dbReference type="PANTHER" id="PTHR30558">
    <property type="entry name" value="EXBD MEMBRANE COMPONENT OF PMF-DRIVEN MACROMOLECULE IMPORT SYSTEM"/>
    <property type="match status" value="1"/>
</dbReference>
<protein>
    <submittedName>
        <fullName evidence="9">Biopolymer transport protein ExbD</fullName>
    </submittedName>
</protein>
<evidence type="ECO:0000313" key="9">
    <source>
        <dbReference type="EMBL" id="QDU29131.1"/>
    </source>
</evidence>
<keyword evidence="6 8" id="KW-0472">Membrane</keyword>